<organism evidence="2 3">
    <name type="scientific">Brevundimonas goettingensis</name>
    <dbReference type="NCBI Taxonomy" id="2774190"/>
    <lineage>
        <taxon>Bacteria</taxon>
        <taxon>Pseudomonadati</taxon>
        <taxon>Pseudomonadota</taxon>
        <taxon>Alphaproteobacteria</taxon>
        <taxon>Caulobacterales</taxon>
        <taxon>Caulobacteraceae</taxon>
        <taxon>Brevundimonas</taxon>
    </lineage>
</organism>
<evidence type="ECO:0000313" key="2">
    <source>
        <dbReference type="EMBL" id="QTC92969.1"/>
    </source>
</evidence>
<dbReference type="RefSeq" id="WP_207932246.1">
    <property type="nucleotide sequence ID" value="NZ_CP062222.1"/>
</dbReference>
<feature type="transmembrane region" description="Helical" evidence="1">
    <location>
        <begin position="41"/>
        <end position="59"/>
    </location>
</feature>
<feature type="transmembrane region" description="Helical" evidence="1">
    <location>
        <begin position="6"/>
        <end position="29"/>
    </location>
</feature>
<feature type="transmembrane region" description="Helical" evidence="1">
    <location>
        <begin position="132"/>
        <end position="155"/>
    </location>
</feature>
<accession>A0A975C4K9</accession>
<keyword evidence="1" id="KW-1133">Transmembrane helix</keyword>
<keyword evidence="3" id="KW-1185">Reference proteome</keyword>
<name>A0A975C4K9_9CAUL</name>
<sequence length="165" mass="17427">MLLPQLSALGWFHTLGSLPAVPLALYMLIRQGRVTPEAAIGKAWLVFMFIGAISGVLVIKDAPGVAISILSLGSLTVGSTVHKATFLGRHRDWIQTVALSTAVFTLFLPSVTETLTRLPAGHPVAASPQAPLVVAFQLSLVVVLIVGVTLQLMFLKRPTPATVVA</sequence>
<reference evidence="2" key="1">
    <citation type="submission" date="2020-09" db="EMBL/GenBank/DDBJ databases">
        <title>Brevundimonas sp. LVF2 isolated from a puddle in Goettingen, Germany.</title>
        <authorList>
            <person name="Friedrich I."/>
            <person name="Klassen A."/>
            <person name="Hannes N."/>
            <person name="Schneider D."/>
            <person name="Hertel R."/>
            <person name="Daniel R."/>
        </authorList>
    </citation>
    <scope>NUCLEOTIDE SEQUENCE</scope>
    <source>
        <strain evidence="2">LVF2</strain>
    </source>
</reference>
<feature type="transmembrane region" description="Helical" evidence="1">
    <location>
        <begin position="65"/>
        <end position="81"/>
    </location>
</feature>
<dbReference type="EMBL" id="CP062222">
    <property type="protein sequence ID" value="QTC92969.1"/>
    <property type="molecule type" value="Genomic_DNA"/>
</dbReference>
<evidence type="ECO:0000256" key="1">
    <source>
        <dbReference type="SAM" id="Phobius"/>
    </source>
</evidence>
<evidence type="ECO:0000313" key="3">
    <source>
        <dbReference type="Proteomes" id="UP000663918"/>
    </source>
</evidence>
<dbReference type="Proteomes" id="UP000663918">
    <property type="component" value="Chromosome"/>
</dbReference>
<protein>
    <recommendedName>
        <fullName evidence="4">DUF2306 domain-containing protein</fullName>
    </recommendedName>
</protein>
<dbReference type="AlphaFoldDB" id="A0A975C4K9"/>
<proteinExistence type="predicted"/>
<feature type="transmembrane region" description="Helical" evidence="1">
    <location>
        <begin position="93"/>
        <end position="112"/>
    </location>
</feature>
<dbReference type="KEGG" id="bgoe:IFJ75_09050"/>
<gene>
    <name evidence="2" type="ORF">IFJ75_09050</name>
</gene>
<keyword evidence="1" id="KW-0812">Transmembrane</keyword>
<evidence type="ECO:0008006" key="4">
    <source>
        <dbReference type="Google" id="ProtNLM"/>
    </source>
</evidence>
<keyword evidence="1" id="KW-0472">Membrane</keyword>